<reference evidence="5 6" key="1">
    <citation type="submission" date="2016-11" db="EMBL/GenBank/DDBJ databases">
        <authorList>
            <person name="Jaros S."/>
            <person name="Januszkiewicz K."/>
            <person name="Wedrychowicz H."/>
        </authorList>
    </citation>
    <scope>NUCLEOTIDE SEQUENCE [LARGE SCALE GENOMIC DNA]</scope>
    <source>
        <strain evidence="5 6">DSM 26910</strain>
    </source>
</reference>
<dbReference type="AlphaFoldDB" id="A0A1M5G488"/>
<evidence type="ECO:0000313" key="5">
    <source>
        <dbReference type="EMBL" id="SHF98607.1"/>
    </source>
</evidence>
<feature type="signal peptide" evidence="1">
    <location>
        <begin position="1"/>
        <end position="22"/>
    </location>
</feature>
<dbReference type="RefSeq" id="WP_073003512.1">
    <property type="nucleotide sequence ID" value="NZ_FQUM01000017.1"/>
</dbReference>
<dbReference type="SUPFAM" id="SSF49464">
    <property type="entry name" value="Carboxypeptidase regulatory domain-like"/>
    <property type="match status" value="1"/>
</dbReference>
<dbReference type="Pfam" id="PF00149">
    <property type="entry name" value="Metallophos"/>
    <property type="match status" value="1"/>
</dbReference>
<gene>
    <name evidence="5" type="ORF">SAMN05444274_1175</name>
</gene>
<dbReference type="Gene3D" id="3.60.21.10">
    <property type="match status" value="1"/>
</dbReference>
<accession>A0A1M5G488</accession>
<evidence type="ECO:0000256" key="1">
    <source>
        <dbReference type="SAM" id="SignalP"/>
    </source>
</evidence>
<evidence type="ECO:0000313" key="6">
    <source>
        <dbReference type="Proteomes" id="UP000184164"/>
    </source>
</evidence>
<feature type="domain" description="Calcineurin-like phosphoesterase N-terminal" evidence="4">
    <location>
        <begin position="32"/>
        <end position="108"/>
    </location>
</feature>
<evidence type="ECO:0000259" key="4">
    <source>
        <dbReference type="Pfam" id="PF16371"/>
    </source>
</evidence>
<dbReference type="InterPro" id="IPR051918">
    <property type="entry name" value="STPP_CPPED1"/>
</dbReference>
<dbReference type="GO" id="GO:0016787">
    <property type="term" value="F:hydrolase activity"/>
    <property type="evidence" value="ECO:0007669"/>
    <property type="project" value="InterPro"/>
</dbReference>
<organism evidence="5 6">
    <name type="scientific">Mariniphaga anaerophila</name>
    <dbReference type="NCBI Taxonomy" id="1484053"/>
    <lineage>
        <taxon>Bacteria</taxon>
        <taxon>Pseudomonadati</taxon>
        <taxon>Bacteroidota</taxon>
        <taxon>Bacteroidia</taxon>
        <taxon>Marinilabiliales</taxon>
        <taxon>Prolixibacteraceae</taxon>
        <taxon>Mariniphaga</taxon>
    </lineage>
</organism>
<dbReference type="InterPro" id="IPR032288">
    <property type="entry name" value="Metallophos_C"/>
</dbReference>
<dbReference type="Pfam" id="PF16371">
    <property type="entry name" value="MetallophosN"/>
    <property type="match status" value="1"/>
</dbReference>
<dbReference type="SUPFAM" id="SSF56300">
    <property type="entry name" value="Metallo-dependent phosphatases"/>
    <property type="match status" value="1"/>
</dbReference>
<dbReference type="OrthoDB" id="1776264at2"/>
<dbReference type="Pfam" id="PF16370">
    <property type="entry name" value="MetallophosC"/>
    <property type="match status" value="1"/>
</dbReference>
<dbReference type="InterPro" id="IPR032285">
    <property type="entry name" value="Metallophos_N"/>
</dbReference>
<dbReference type="InterPro" id="IPR008969">
    <property type="entry name" value="CarboxyPept-like_regulatory"/>
</dbReference>
<evidence type="ECO:0000259" key="3">
    <source>
        <dbReference type="Pfam" id="PF16370"/>
    </source>
</evidence>
<proteinExistence type="predicted"/>
<keyword evidence="6" id="KW-1185">Reference proteome</keyword>
<dbReference type="EMBL" id="FQUM01000017">
    <property type="protein sequence ID" value="SHF98607.1"/>
    <property type="molecule type" value="Genomic_DNA"/>
</dbReference>
<feature type="domain" description="Calcineurin-like phosphoesterase" evidence="2">
    <location>
        <begin position="142"/>
        <end position="318"/>
    </location>
</feature>
<protein>
    <submittedName>
        <fullName evidence="5">3',5'-cyclic AMP phosphodiesterase CpdA</fullName>
    </submittedName>
</protein>
<dbReference type="InterPro" id="IPR004843">
    <property type="entry name" value="Calcineurin-like_PHP"/>
</dbReference>
<dbReference type="Proteomes" id="UP000184164">
    <property type="component" value="Unassembled WGS sequence"/>
</dbReference>
<feature type="domain" description="Calcineurin-like phosphoesterase C-terminal" evidence="3">
    <location>
        <begin position="330"/>
        <end position="476"/>
    </location>
</feature>
<dbReference type="InterPro" id="IPR029052">
    <property type="entry name" value="Metallo-depent_PP-like"/>
</dbReference>
<evidence type="ECO:0000259" key="2">
    <source>
        <dbReference type="Pfam" id="PF00149"/>
    </source>
</evidence>
<name>A0A1M5G488_9BACT</name>
<sequence>MKKSLIYTILLISLAFLTEASAKKAKPIIYKGTVTCDGQGIAGVTVTDGISVCFTDSKGKYSLTGNPDSRFVYISSPAGYTVPLNNSVPQFFQKVQPESKTKNIDFQLLRTPVDDTKHGFVVWADPQIKHIKEVEPAKGVVNDLKTLLEQYKNVPFHGMGGGDIVGDNPSLYDSTKNMLSVLNIPFYQSPGNHDLHYNNRSNDLAPEVYQNHFGPDYYSFNRGKIHYVVLNDVFYLGRDYFYIGYITEQQLSWLEKDLSVVAPGTTVVVALHIPTALNEEDLKHFAYSEIARSVSNKQALYKILEPYTTHIVSGHMHVSSNIVISPKIFEHNVSSVCGAWWQGPYAEDGTPNGYAVFEANGSELTWYFKSAGHDKNYQFRAYDVGENPEQKEYITANVWNWDPAWQVFWYENGKKMGEMEAYLGADPETAKAYADKDKLDYKWIEARPSNHMFRTKPRSASAKITIEVIDRFGNSYKQNL</sequence>
<dbReference type="PANTHER" id="PTHR43143:SF1">
    <property type="entry name" value="SERINE_THREONINE-PROTEIN PHOSPHATASE CPPED1"/>
    <property type="match status" value="1"/>
</dbReference>
<dbReference type="STRING" id="1484053.SAMN05444274_1175"/>
<keyword evidence="1" id="KW-0732">Signal</keyword>
<dbReference type="PANTHER" id="PTHR43143">
    <property type="entry name" value="METALLOPHOSPHOESTERASE, CALCINEURIN SUPERFAMILY"/>
    <property type="match status" value="1"/>
</dbReference>
<feature type="chain" id="PRO_5012612489" evidence="1">
    <location>
        <begin position="23"/>
        <end position="480"/>
    </location>
</feature>